<dbReference type="Pfam" id="PF00400">
    <property type="entry name" value="WD40"/>
    <property type="match status" value="11"/>
</dbReference>
<evidence type="ECO:0000256" key="1">
    <source>
        <dbReference type="ARBA" id="ARBA00022574"/>
    </source>
</evidence>
<dbReference type="SMART" id="SM00564">
    <property type="entry name" value="PQQ"/>
    <property type="match status" value="8"/>
</dbReference>
<name>A0A0C9WKV1_9AGAR</name>
<reference evidence="5 6" key="1">
    <citation type="submission" date="2014-04" db="EMBL/GenBank/DDBJ databases">
        <authorList>
            <consortium name="DOE Joint Genome Institute"/>
            <person name="Kuo A."/>
            <person name="Kohler A."/>
            <person name="Nagy L.G."/>
            <person name="Floudas D."/>
            <person name="Copeland A."/>
            <person name="Barry K.W."/>
            <person name="Cichocki N."/>
            <person name="Veneault-Fourrey C."/>
            <person name="LaButti K."/>
            <person name="Lindquist E.A."/>
            <person name="Lipzen A."/>
            <person name="Lundell T."/>
            <person name="Morin E."/>
            <person name="Murat C."/>
            <person name="Sun H."/>
            <person name="Tunlid A."/>
            <person name="Henrissat B."/>
            <person name="Grigoriev I.V."/>
            <person name="Hibbett D.S."/>
            <person name="Martin F."/>
            <person name="Nordberg H.P."/>
            <person name="Cantor M.N."/>
            <person name="Hua S.X."/>
        </authorList>
    </citation>
    <scope>NUCLEOTIDE SEQUENCE [LARGE SCALE GENOMIC DNA]</scope>
    <source>
        <strain evidence="5 6">LaAM-08-1</strain>
    </source>
</reference>
<dbReference type="PRINTS" id="PR00320">
    <property type="entry name" value="GPROTEINBRPT"/>
</dbReference>
<dbReference type="InterPro" id="IPR056884">
    <property type="entry name" value="NPHP3-like_N"/>
</dbReference>
<organism evidence="5 6">
    <name type="scientific">Laccaria amethystina LaAM-08-1</name>
    <dbReference type="NCBI Taxonomy" id="1095629"/>
    <lineage>
        <taxon>Eukaryota</taxon>
        <taxon>Fungi</taxon>
        <taxon>Dikarya</taxon>
        <taxon>Basidiomycota</taxon>
        <taxon>Agaricomycotina</taxon>
        <taxon>Agaricomycetes</taxon>
        <taxon>Agaricomycetidae</taxon>
        <taxon>Agaricales</taxon>
        <taxon>Agaricineae</taxon>
        <taxon>Hydnangiaceae</taxon>
        <taxon>Laccaria</taxon>
    </lineage>
</organism>
<keyword evidence="6" id="KW-1185">Reference proteome</keyword>
<feature type="repeat" description="WD" evidence="3">
    <location>
        <begin position="1064"/>
        <end position="1105"/>
    </location>
</feature>
<feature type="repeat" description="WD" evidence="3">
    <location>
        <begin position="764"/>
        <end position="805"/>
    </location>
</feature>
<dbReference type="AlphaFoldDB" id="A0A0C9WKV1"/>
<dbReference type="PANTHER" id="PTHR44019:SF8">
    <property type="entry name" value="POC1 CENTRIOLAR PROTEIN HOMOLOG"/>
    <property type="match status" value="1"/>
</dbReference>
<dbReference type="STRING" id="1095629.A0A0C9WKV1"/>
<dbReference type="SUPFAM" id="SSF52540">
    <property type="entry name" value="P-loop containing nucleoside triphosphate hydrolases"/>
    <property type="match status" value="1"/>
</dbReference>
<feature type="repeat" description="WD" evidence="3">
    <location>
        <begin position="618"/>
        <end position="659"/>
    </location>
</feature>
<dbReference type="PROSITE" id="PS50082">
    <property type="entry name" value="WD_REPEATS_2"/>
    <property type="match status" value="11"/>
</dbReference>
<dbReference type="InterPro" id="IPR018391">
    <property type="entry name" value="PQQ_b-propeller_rpt"/>
</dbReference>
<dbReference type="SUPFAM" id="SSF50978">
    <property type="entry name" value="WD40 repeat-like"/>
    <property type="match status" value="3"/>
</dbReference>
<dbReference type="EMBL" id="KN838714">
    <property type="protein sequence ID" value="KIJ96679.1"/>
    <property type="molecule type" value="Genomic_DNA"/>
</dbReference>
<keyword evidence="2" id="KW-0677">Repeat</keyword>
<dbReference type="InterPro" id="IPR027417">
    <property type="entry name" value="P-loop_NTPase"/>
</dbReference>
<dbReference type="Pfam" id="PF24883">
    <property type="entry name" value="NPHP3_N"/>
    <property type="match status" value="1"/>
</dbReference>
<dbReference type="InterPro" id="IPR050505">
    <property type="entry name" value="WDR55/POC1"/>
</dbReference>
<evidence type="ECO:0000256" key="3">
    <source>
        <dbReference type="PROSITE-ProRule" id="PRU00221"/>
    </source>
</evidence>
<feature type="repeat" description="WD" evidence="3">
    <location>
        <begin position="896"/>
        <end position="937"/>
    </location>
</feature>
<dbReference type="PROSITE" id="PS50294">
    <property type="entry name" value="WD_REPEATS_REGION"/>
    <property type="match status" value="11"/>
</dbReference>
<dbReference type="OrthoDB" id="3027122at2759"/>
<accession>A0A0C9WKV1</accession>
<dbReference type="PANTHER" id="PTHR44019">
    <property type="entry name" value="WD REPEAT-CONTAINING PROTEIN 55"/>
    <property type="match status" value="1"/>
</dbReference>
<feature type="repeat" description="WD" evidence="3">
    <location>
        <begin position="722"/>
        <end position="763"/>
    </location>
</feature>
<dbReference type="InterPro" id="IPR001680">
    <property type="entry name" value="WD40_rpt"/>
</dbReference>
<feature type="repeat" description="WD" evidence="3">
    <location>
        <begin position="938"/>
        <end position="979"/>
    </location>
</feature>
<evidence type="ECO:0000313" key="6">
    <source>
        <dbReference type="Proteomes" id="UP000054477"/>
    </source>
</evidence>
<feature type="repeat" description="WD" evidence="3">
    <location>
        <begin position="1022"/>
        <end position="1063"/>
    </location>
</feature>
<feature type="domain" description="Nephrocystin 3-like N-terminal" evidence="4">
    <location>
        <begin position="27"/>
        <end position="188"/>
    </location>
</feature>
<evidence type="ECO:0000313" key="5">
    <source>
        <dbReference type="EMBL" id="KIJ96679.1"/>
    </source>
</evidence>
<gene>
    <name evidence="5" type="ORF">K443DRAFT_106929</name>
</gene>
<dbReference type="InterPro" id="IPR015943">
    <property type="entry name" value="WD40/YVTN_repeat-like_dom_sf"/>
</dbReference>
<dbReference type="Proteomes" id="UP000054477">
    <property type="component" value="Unassembled WGS sequence"/>
</dbReference>
<feature type="repeat" description="WD" evidence="3">
    <location>
        <begin position="848"/>
        <end position="889"/>
    </location>
</feature>
<proteinExistence type="predicted"/>
<feature type="repeat" description="WD" evidence="3">
    <location>
        <begin position="576"/>
        <end position="617"/>
    </location>
</feature>
<keyword evidence="1 3" id="KW-0853">WD repeat</keyword>
<reference evidence="6" key="2">
    <citation type="submission" date="2015-01" db="EMBL/GenBank/DDBJ databases">
        <title>Evolutionary Origins and Diversification of the Mycorrhizal Mutualists.</title>
        <authorList>
            <consortium name="DOE Joint Genome Institute"/>
            <consortium name="Mycorrhizal Genomics Consortium"/>
            <person name="Kohler A."/>
            <person name="Kuo A."/>
            <person name="Nagy L.G."/>
            <person name="Floudas D."/>
            <person name="Copeland A."/>
            <person name="Barry K.W."/>
            <person name="Cichocki N."/>
            <person name="Veneault-Fourrey C."/>
            <person name="LaButti K."/>
            <person name="Lindquist E.A."/>
            <person name="Lipzen A."/>
            <person name="Lundell T."/>
            <person name="Morin E."/>
            <person name="Murat C."/>
            <person name="Riley R."/>
            <person name="Ohm R."/>
            <person name="Sun H."/>
            <person name="Tunlid A."/>
            <person name="Henrissat B."/>
            <person name="Grigoriev I.V."/>
            <person name="Hibbett D.S."/>
            <person name="Martin F."/>
        </authorList>
    </citation>
    <scope>NUCLEOTIDE SEQUENCE [LARGE SCALE GENOMIC DNA]</scope>
    <source>
        <strain evidence="6">LaAM-08-1</strain>
    </source>
</reference>
<evidence type="ECO:0000256" key="2">
    <source>
        <dbReference type="ARBA" id="ARBA00022737"/>
    </source>
</evidence>
<dbReference type="InterPro" id="IPR020472">
    <property type="entry name" value="WD40_PAC1"/>
</dbReference>
<dbReference type="Gene3D" id="2.130.10.10">
    <property type="entry name" value="YVTN repeat-like/Quinoprotein amine dehydrogenase"/>
    <property type="match status" value="5"/>
</dbReference>
<dbReference type="InterPro" id="IPR036322">
    <property type="entry name" value="WD40_repeat_dom_sf"/>
</dbReference>
<feature type="repeat" description="WD" evidence="3">
    <location>
        <begin position="980"/>
        <end position="1021"/>
    </location>
</feature>
<dbReference type="Gene3D" id="3.40.50.300">
    <property type="entry name" value="P-loop containing nucleotide triphosphate hydrolases"/>
    <property type="match status" value="1"/>
</dbReference>
<sequence length="1197" mass="133106">MTSYKTRQSSYGDPTGCMQGTRVNVLEELDTWASNPNSSKVYWMVGMAGIGKSTIAHTFCEILEAKNILGGSFFASRASQKTRNARLIIPVIAYALAKASPRIKVEVVKAIEDDPTLAEPAYININEQFKRLIYNPLRTTAGDVDKLYKVVVIDAVDECDNLEVVASFIKLVLEWASKIPLKIFLASRDEYRIRNAFGSRDSLRFYLHEIEKDVVENDIRKYLETSLACIKDDNSEEWPLTSELSGLVERSGTLFIYAATAVRYITNGGEDYKSRLSAMVIHGQKSINKFETDIDSLYVHVLEKACEDKESHEVAPMRDLLSITIFLRSPLPMEAITSLSLERNARSYLLRLSSVIHIPNQPGAVVAPFHASFPDFITNSDRCSSKCCPLFRSLVASESHQLIALKCLMLMNRSLKYNICEIPKELTVSRRERANSPENVGKISEALKYSCIYWADHLAEVKVFDAILFGSLRVFLQEHLLHWIECLSTLNELQTGVKSLGGIVTCDDLQLLVHDARRCLQMNFEAVQKHCMDIYESALVWIPKNSLIRKTYTADVSRVPKVIHGLFDSWGPAELNMQNGSVVQSVAFSQDGSRVISGSDDKMVRIWNVTTGGVEAELKGHTDSVRSVAFSQDGSRIFSGSHDNMVRIWNVITGEVEEGRKGHRNSAIFGYRSLAFSQDGSRVVSEFILDKMDNKRVHIWHVLDKKRVQIWNVATEEVEAELNRHTGRVVSVAFSQDGSRIVYGLDDKTVRIWNVMTGKVEAELKGHTDWGLCVAFSQDGSQVVSGSRDKTVRIWNVTTGKVEAKLQGHTRSVNCVAFSQDSSRVASASYDNTVRIWNVTTGKVEAELKGHADLVTSVAFSPDGSQVVSGSEDQTVRIWNFRRNWNVTTGKVEAELKGHTDWVMSVTFSQDGSRVVSGSNDNTVRIWNVATGEVEAELKGHTNRVNSVAFSPEGSRIVSGSFDKTVRIWNVTSGKVEAALKGHTDWVVSVAFSQDGSRVVSGSFDSTVRIWNVTTGEVQAKLKGHTSYVMSVAFSQDGSRVVSGSADKTVRIWNVTTGEVEAELKGHTGWVTSVAFSQDGSQVVSGSDDQTVRIWNVTTGHSQLMFASQITLPDGSRVNKTFPSGDFCIFYPSQQPTPSLNSYTQLSENGDWIMANLRDCYIPSEYRNFHCSSIWGSRICLGYPSGRVVIFDINAAP</sequence>
<feature type="repeat" description="WD" evidence="3">
    <location>
        <begin position="806"/>
        <end position="847"/>
    </location>
</feature>
<dbReference type="PROSITE" id="PS00678">
    <property type="entry name" value="WD_REPEATS_1"/>
    <property type="match status" value="10"/>
</dbReference>
<dbReference type="InterPro" id="IPR019775">
    <property type="entry name" value="WD40_repeat_CS"/>
</dbReference>
<evidence type="ECO:0000259" key="4">
    <source>
        <dbReference type="Pfam" id="PF24883"/>
    </source>
</evidence>
<protein>
    <recommendedName>
        <fullName evidence="4">Nephrocystin 3-like N-terminal domain-containing protein</fullName>
    </recommendedName>
</protein>
<dbReference type="HOGENOM" id="CLU_000288_6_3_1"/>
<dbReference type="CDD" id="cd00200">
    <property type="entry name" value="WD40"/>
    <property type="match status" value="2"/>
</dbReference>
<dbReference type="SMART" id="SM00320">
    <property type="entry name" value="WD40"/>
    <property type="match status" value="11"/>
</dbReference>